<dbReference type="EMBL" id="JAYMYQ010000003">
    <property type="protein sequence ID" value="KAK7345821.1"/>
    <property type="molecule type" value="Genomic_DNA"/>
</dbReference>
<dbReference type="SMART" id="SM00239">
    <property type="entry name" value="C2"/>
    <property type="match status" value="1"/>
</dbReference>
<proteinExistence type="inferred from homology"/>
<feature type="domain" description="C2" evidence="9">
    <location>
        <begin position="142"/>
        <end position="269"/>
    </location>
</feature>
<comment type="similarity">
    <text evidence="2">Belongs to the MCTP family.</text>
</comment>
<evidence type="ECO:0000256" key="5">
    <source>
        <dbReference type="ARBA" id="ARBA00022837"/>
    </source>
</evidence>
<evidence type="ECO:0000256" key="2">
    <source>
        <dbReference type="ARBA" id="ARBA00007923"/>
    </source>
</evidence>
<evidence type="ECO:0000259" key="9">
    <source>
        <dbReference type="PROSITE" id="PS50004"/>
    </source>
</evidence>
<accession>A0AAN9M1Q5</accession>
<evidence type="ECO:0000256" key="1">
    <source>
        <dbReference type="ARBA" id="ARBA00004141"/>
    </source>
</evidence>
<dbReference type="InterPro" id="IPR013583">
    <property type="entry name" value="MCTP_C"/>
</dbReference>
<evidence type="ECO:0000313" key="11">
    <source>
        <dbReference type="Proteomes" id="UP001367508"/>
    </source>
</evidence>
<dbReference type="InterPro" id="IPR000008">
    <property type="entry name" value="C2_dom"/>
</dbReference>
<keyword evidence="5" id="KW-0106">Calcium</keyword>
<sequence length="595" mass="67958">MPGHRGLEVVRFPEFSTKVQVGNQIWRTGNAAPSTRRSFSSPYWNMEHLFVVTEPFEDNLLVSVEDKVGPGKEEVVATMLLPVAKIEKRADEKPVTSRWFNLESHFGSAGDNHKLITRIVSQIHMQISIDEGYDLLDEGTIHSSDVRTTDKRLRKPQVGVLEMRILRAVGLAPMKIKDGRGVTDAYCLARFGKEWVKTHTVVDSLSPMWNVQYIWEVYDPCSVLTIGVFDDGRMNKNTTTNPIARDCPIGKVRIRLSTIETDRVYSHSYPLPMLHSAGVRKMGELHLALRFSCINVANMLLKYTMPLLPKMHYLHPLSADQLDTLRHEALNVVASKLSNEEPPLSKEVVEFMHDLHKWSMRRSKATFFRILSNLSGLTAVLKLLDGICNWKNRVTSVLFLIIYLTLVMLPAFIIPAILLYMAFVACWNYRFRPRHPPHMDARLSHAENVAADELDEEFDTFPSTASDDIVKMRYDRLRSLAGRVQAVAGDVATQGERILVLLTWRDPRATFLFMMFCLVAAVVFYVLPFRVVMTLFGLYLLKPPRFRSKLPSYAVRFFKRLPSKADNILVAGERKDYVCQDTQGFLVVRDLENLQ</sequence>
<evidence type="ECO:0000256" key="3">
    <source>
        <dbReference type="ARBA" id="ARBA00022692"/>
    </source>
</evidence>
<evidence type="ECO:0000313" key="10">
    <source>
        <dbReference type="EMBL" id="KAK7345821.1"/>
    </source>
</evidence>
<dbReference type="InterPro" id="IPR047259">
    <property type="entry name" value="QUIRKY-like"/>
</dbReference>
<dbReference type="AlphaFoldDB" id="A0AAN9M1Q5"/>
<reference evidence="10 11" key="1">
    <citation type="submission" date="2024-01" db="EMBL/GenBank/DDBJ databases">
        <title>The genomes of 5 underutilized Papilionoideae crops provide insights into root nodulation and disease resistanc.</title>
        <authorList>
            <person name="Jiang F."/>
        </authorList>
    </citation>
    <scope>NUCLEOTIDE SEQUENCE [LARGE SCALE GENOMIC DNA]</scope>
    <source>
        <strain evidence="10">LVBAO_FW01</strain>
        <tissue evidence="10">Leaves</tissue>
    </source>
</reference>
<keyword evidence="7 8" id="KW-0472">Membrane</keyword>
<feature type="transmembrane region" description="Helical" evidence="8">
    <location>
        <begin position="511"/>
        <end position="541"/>
    </location>
</feature>
<evidence type="ECO:0000256" key="7">
    <source>
        <dbReference type="ARBA" id="ARBA00023136"/>
    </source>
</evidence>
<keyword evidence="6 8" id="KW-1133">Transmembrane helix</keyword>
<dbReference type="Pfam" id="PF00168">
    <property type="entry name" value="C2"/>
    <property type="match status" value="2"/>
</dbReference>
<dbReference type="PROSITE" id="PS50004">
    <property type="entry name" value="C2"/>
    <property type="match status" value="1"/>
</dbReference>
<evidence type="ECO:0000256" key="4">
    <source>
        <dbReference type="ARBA" id="ARBA00022737"/>
    </source>
</evidence>
<dbReference type="CDD" id="cd08379">
    <property type="entry name" value="C2D_MCTP_PRT_plant"/>
    <property type="match status" value="1"/>
</dbReference>
<dbReference type="SUPFAM" id="SSF49562">
    <property type="entry name" value="C2 domain (Calcium/lipid-binding domain, CaLB)"/>
    <property type="match status" value="2"/>
</dbReference>
<dbReference type="PANTHER" id="PTHR31425">
    <property type="entry name" value="PHOSPHORIBOSYLANTHRANILATE TRANSFERASE ISOFORM 1"/>
    <property type="match status" value="1"/>
</dbReference>
<gene>
    <name evidence="10" type="ORF">VNO77_16433</name>
</gene>
<protein>
    <recommendedName>
        <fullName evidence="9">C2 domain-containing protein</fullName>
    </recommendedName>
</protein>
<evidence type="ECO:0000256" key="8">
    <source>
        <dbReference type="SAM" id="Phobius"/>
    </source>
</evidence>
<dbReference type="InterPro" id="IPR035892">
    <property type="entry name" value="C2_domain_sf"/>
</dbReference>
<dbReference type="InterPro" id="IPR047255">
    <property type="entry name" value="C2D_MCTP_PRT_plant"/>
</dbReference>
<evidence type="ECO:0000256" key="6">
    <source>
        <dbReference type="ARBA" id="ARBA00022989"/>
    </source>
</evidence>
<comment type="caution">
    <text evidence="10">The sequence shown here is derived from an EMBL/GenBank/DDBJ whole genome shotgun (WGS) entry which is preliminary data.</text>
</comment>
<keyword evidence="11" id="KW-1185">Reference proteome</keyword>
<feature type="transmembrane region" description="Helical" evidence="8">
    <location>
        <begin position="396"/>
        <end position="423"/>
    </location>
</feature>
<keyword evidence="3 8" id="KW-0812">Transmembrane</keyword>
<dbReference type="GO" id="GO:0016020">
    <property type="term" value="C:membrane"/>
    <property type="evidence" value="ECO:0007669"/>
    <property type="project" value="UniProtKB-SubCell"/>
</dbReference>
<keyword evidence="4" id="KW-0677">Repeat</keyword>
<name>A0AAN9M1Q5_CANGL</name>
<dbReference type="PANTHER" id="PTHR31425:SF48">
    <property type="entry name" value="MULTIPLE C2 DOMAIN AND TRANSMEMBRANE REGION PROTEIN 10"/>
    <property type="match status" value="1"/>
</dbReference>
<dbReference type="Gene3D" id="2.60.40.150">
    <property type="entry name" value="C2 domain"/>
    <property type="match status" value="2"/>
</dbReference>
<organism evidence="10 11">
    <name type="scientific">Canavalia gladiata</name>
    <name type="common">Sword bean</name>
    <name type="synonym">Dolichos gladiatus</name>
    <dbReference type="NCBI Taxonomy" id="3824"/>
    <lineage>
        <taxon>Eukaryota</taxon>
        <taxon>Viridiplantae</taxon>
        <taxon>Streptophyta</taxon>
        <taxon>Embryophyta</taxon>
        <taxon>Tracheophyta</taxon>
        <taxon>Spermatophyta</taxon>
        <taxon>Magnoliopsida</taxon>
        <taxon>eudicotyledons</taxon>
        <taxon>Gunneridae</taxon>
        <taxon>Pentapetalae</taxon>
        <taxon>rosids</taxon>
        <taxon>fabids</taxon>
        <taxon>Fabales</taxon>
        <taxon>Fabaceae</taxon>
        <taxon>Papilionoideae</taxon>
        <taxon>50 kb inversion clade</taxon>
        <taxon>NPAAA clade</taxon>
        <taxon>indigoferoid/millettioid clade</taxon>
        <taxon>Phaseoleae</taxon>
        <taxon>Canavalia</taxon>
    </lineage>
</organism>
<comment type="subcellular location">
    <subcellularLocation>
        <location evidence="1">Membrane</location>
        <topology evidence="1">Multi-pass membrane protein</topology>
    </subcellularLocation>
</comment>
<dbReference type="FunFam" id="2.60.40.150:FF:000090">
    <property type="entry name" value="C2 domain-containing protein"/>
    <property type="match status" value="1"/>
</dbReference>
<dbReference type="Proteomes" id="UP001367508">
    <property type="component" value="Unassembled WGS sequence"/>
</dbReference>
<dbReference type="Pfam" id="PF08372">
    <property type="entry name" value="PRT_C"/>
    <property type="match status" value="1"/>
</dbReference>